<dbReference type="InterPro" id="IPR038713">
    <property type="entry name" value="Terminase_Gp1_N_sf"/>
</dbReference>
<dbReference type="GO" id="GO:0051276">
    <property type="term" value="P:chromosome organization"/>
    <property type="evidence" value="ECO:0007669"/>
    <property type="project" value="InterPro"/>
</dbReference>
<evidence type="ECO:0000256" key="2">
    <source>
        <dbReference type="ARBA" id="ARBA00023219"/>
    </source>
</evidence>
<dbReference type="AlphaFoldDB" id="A0A838BVS5"/>
<protein>
    <submittedName>
        <fullName evidence="3">Terminase small subunit</fullName>
    </submittedName>
</protein>
<dbReference type="Gene3D" id="1.10.10.1400">
    <property type="entry name" value="Terminase, small subunit, N-terminal DNA-binding domain, HTH motif"/>
    <property type="match status" value="1"/>
</dbReference>
<evidence type="ECO:0000313" key="3">
    <source>
        <dbReference type="EMBL" id="MBA1159370.1"/>
    </source>
</evidence>
<reference evidence="3 4" key="1">
    <citation type="submission" date="2020-07" db="EMBL/GenBank/DDBJ databases">
        <title>Draft genome and description of Microvirga mediterraneensis Marseille-Q2068 sp. nov.</title>
        <authorList>
            <person name="Boxberger M."/>
        </authorList>
    </citation>
    <scope>NUCLEOTIDE SEQUENCE [LARGE SCALE GENOMIC DNA]</scope>
    <source>
        <strain evidence="3 4">Marseille-Q2068</strain>
    </source>
</reference>
<name>A0A838BVS5_9HYPH</name>
<dbReference type="InterPro" id="IPR052404">
    <property type="entry name" value="SPP1-like_terminase"/>
</dbReference>
<dbReference type="EMBL" id="JACDXJ010000004">
    <property type="protein sequence ID" value="MBA1159370.1"/>
    <property type="molecule type" value="Genomic_DNA"/>
</dbReference>
<dbReference type="PANTHER" id="PTHR41328:SF2">
    <property type="entry name" value="TERMINASE SMALL SUBUNIT"/>
    <property type="match status" value="1"/>
</dbReference>
<evidence type="ECO:0000256" key="1">
    <source>
        <dbReference type="ARBA" id="ARBA00022612"/>
    </source>
</evidence>
<dbReference type="RefSeq" id="WP_181054958.1">
    <property type="nucleotide sequence ID" value="NZ_JACDXJ010000004.1"/>
</dbReference>
<proteinExistence type="predicted"/>
<evidence type="ECO:0000313" key="4">
    <source>
        <dbReference type="Proteomes" id="UP000572984"/>
    </source>
</evidence>
<accession>A0A838BVS5</accession>
<keyword evidence="1" id="KW-1188">Viral release from host cell</keyword>
<comment type="caution">
    <text evidence="3">The sequence shown here is derived from an EMBL/GenBank/DDBJ whole genome shotgun (WGS) entry which is preliminary data.</text>
</comment>
<keyword evidence="2" id="KW-0231">Viral genome packaging</keyword>
<dbReference type="InterPro" id="IPR005335">
    <property type="entry name" value="Terminase_ssu"/>
</dbReference>
<organism evidence="3 4">
    <name type="scientific">Microvirga mediterraneensis</name>
    <dbReference type="NCBI Taxonomy" id="2754695"/>
    <lineage>
        <taxon>Bacteria</taxon>
        <taxon>Pseudomonadati</taxon>
        <taxon>Pseudomonadota</taxon>
        <taxon>Alphaproteobacteria</taxon>
        <taxon>Hyphomicrobiales</taxon>
        <taxon>Methylobacteriaceae</taxon>
        <taxon>Microvirga</taxon>
    </lineage>
</organism>
<keyword evidence="4" id="KW-1185">Reference proteome</keyword>
<dbReference type="Proteomes" id="UP000572984">
    <property type="component" value="Unassembled WGS sequence"/>
</dbReference>
<gene>
    <name evidence="3" type="ORF">H0S73_25160</name>
</gene>
<dbReference type="PANTHER" id="PTHR41328">
    <property type="entry name" value="TERMINASE SMALL SUBUNIT-RELATED"/>
    <property type="match status" value="1"/>
</dbReference>
<dbReference type="Pfam" id="PF03592">
    <property type="entry name" value="Terminase_2"/>
    <property type="match status" value="1"/>
</dbReference>
<sequence length="223" mass="24818">MARGKGKNPGSPLVDLLAEDEEFFGPGNWTDRQRLFVRAYMRHRNSSRAVREAGFGCHPENAGKVGWKLLNDPAFKHVQDAIAEREAAIKQRLAMDEARVLEELRKVATFSLADVFDIQEDGTARLNLAHADADQLAALSEVQIEQHEIRGEEGENVTLKTTIKIKAHSKLDALEKLGKNLKLFTDKMELNGSLDIGSALQAARRRARLRNTSADMSDETDGK</sequence>